<keyword evidence="1" id="KW-0472">Membrane</keyword>
<evidence type="ECO:0000313" key="3">
    <source>
        <dbReference type="Proteomes" id="UP000054477"/>
    </source>
</evidence>
<accession>A0A0C9WR59</accession>
<name>A0A0C9WR59_9AGAR</name>
<protein>
    <submittedName>
        <fullName evidence="2">Uncharacterized protein</fullName>
    </submittedName>
</protein>
<dbReference type="EMBL" id="KN838821">
    <property type="protein sequence ID" value="KIJ93830.1"/>
    <property type="molecule type" value="Genomic_DNA"/>
</dbReference>
<reference evidence="2 3" key="1">
    <citation type="submission" date="2014-04" db="EMBL/GenBank/DDBJ databases">
        <authorList>
            <consortium name="DOE Joint Genome Institute"/>
            <person name="Kuo A."/>
            <person name="Kohler A."/>
            <person name="Nagy L.G."/>
            <person name="Floudas D."/>
            <person name="Copeland A."/>
            <person name="Barry K.W."/>
            <person name="Cichocki N."/>
            <person name="Veneault-Fourrey C."/>
            <person name="LaButti K."/>
            <person name="Lindquist E.A."/>
            <person name="Lipzen A."/>
            <person name="Lundell T."/>
            <person name="Morin E."/>
            <person name="Murat C."/>
            <person name="Sun H."/>
            <person name="Tunlid A."/>
            <person name="Henrissat B."/>
            <person name="Grigoriev I.V."/>
            <person name="Hibbett D.S."/>
            <person name="Martin F."/>
            <person name="Nordberg H.P."/>
            <person name="Cantor M.N."/>
            <person name="Hua S.X."/>
        </authorList>
    </citation>
    <scope>NUCLEOTIDE SEQUENCE [LARGE SCALE GENOMIC DNA]</scope>
    <source>
        <strain evidence="2 3">LaAM-08-1</strain>
    </source>
</reference>
<dbReference type="AlphaFoldDB" id="A0A0C9WR59"/>
<sequence>CFLFLPPGSTTVTVWALSCLSTSLISSIPSLFWSLYSSQYAFVTASGISTKASSEDEINISTTICPGIMGKI</sequence>
<keyword evidence="3" id="KW-1185">Reference proteome</keyword>
<proteinExistence type="predicted"/>
<dbReference type="HOGENOM" id="CLU_2729150_0_0_1"/>
<gene>
    <name evidence="2" type="ORF">K443DRAFT_643427</name>
</gene>
<feature type="transmembrane region" description="Helical" evidence="1">
    <location>
        <begin position="12"/>
        <end position="36"/>
    </location>
</feature>
<organism evidence="2 3">
    <name type="scientific">Laccaria amethystina LaAM-08-1</name>
    <dbReference type="NCBI Taxonomy" id="1095629"/>
    <lineage>
        <taxon>Eukaryota</taxon>
        <taxon>Fungi</taxon>
        <taxon>Dikarya</taxon>
        <taxon>Basidiomycota</taxon>
        <taxon>Agaricomycotina</taxon>
        <taxon>Agaricomycetes</taxon>
        <taxon>Agaricomycetidae</taxon>
        <taxon>Agaricales</taxon>
        <taxon>Agaricineae</taxon>
        <taxon>Hydnangiaceae</taxon>
        <taxon>Laccaria</taxon>
    </lineage>
</organism>
<keyword evidence="1" id="KW-0812">Transmembrane</keyword>
<reference evidence="3" key="2">
    <citation type="submission" date="2015-01" db="EMBL/GenBank/DDBJ databases">
        <title>Evolutionary Origins and Diversification of the Mycorrhizal Mutualists.</title>
        <authorList>
            <consortium name="DOE Joint Genome Institute"/>
            <consortium name="Mycorrhizal Genomics Consortium"/>
            <person name="Kohler A."/>
            <person name="Kuo A."/>
            <person name="Nagy L.G."/>
            <person name="Floudas D."/>
            <person name="Copeland A."/>
            <person name="Barry K.W."/>
            <person name="Cichocki N."/>
            <person name="Veneault-Fourrey C."/>
            <person name="LaButti K."/>
            <person name="Lindquist E.A."/>
            <person name="Lipzen A."/>
            <person name="Lundell T."/>
            <person name="Morin E."/>
            <person name="Murat C."/>
            <person name="Riley R."/>
            <person name="Ohm R."/>
            <person name="Sun H."/>
            <person name="Tunlid A."/>
            <person name="Henrissat B."/>
            <person name="Grigoriev I.V."/>
            <person name="Hibbett D.S."/>
            <person name="Martin F."/>
        </authorList>
    </citation>
    <scope>NUCLEOTIDE SEQUENCE [LARGE SCALE GENOMIC DNA]</scope>
    <source>
        <strain evidence="3">LaAM-08-1</strain>
    </source>
</reference>
<evidence type="ECO:0000256" key="1">
    <source>
        <dbReference type="SAM" id="Phobius"/>
    </source>
</evidence>
<evidence type="ECO:0000313" key="2">
    <source>
        <dbReference type="EMBL" id="KIJ93830.1"/>
    </source>
</evidence>
<keyword evidence="1" id="KW-1133">Transmembrane helix</keyword>
<feature type="non-terminal residue" evidence="2">
    <location>
        <position position="1"/>
    </location>
</feature>
<dbReference type="Proteomes" id="UP000054477">
    <property type="component" value="Unassembled WGS sequence"/>
</dbReference>